<dbReference type="PANTHER" id="PTHR36964">
    <property type="entry name" value="PROTEIN-METHIONINE-SULFOXIDE REDUCTASE HEME-BINDING SUBUNIT MSRQ"/>
    <property type="match status" value="1"/>
</dbReference>
<evidence type="ECO:0000313" key="10">
    <source>
        <dbReference type="EMBL" id="RDV27410.1"/>
    </source>
</evidence>
<dbReference type="HAMAP" id="MF_01207">
    <property type="entry name" value="MsrQ"/>
    <property type="match status" value="1"/>
</dbReference>
<dbReference type="GO" id="GO:0009055">
    <property type="term" value="F:electron transfer activity"/>
    <property type="evidence" value="ECO:0007669"/>
    <property type="project" value="UniProtKB-UniRule"/>
</dbReference>
<keyword evidence="11" id="KW-1185">Reference proteome</keyword>
<feature type="domain" description="Ferric oxidoreductase" evidence="9">
    <location>
        <begin position="56"/>
        <end position="168"/>
    </location>
</feature>
<comment type="similarity">
    <text evidence="8">Belongs to the MsrQ family.</text>
</comment>
<organism evidence="10 11">
    <name type="scientific">Alteromonas aestuariivivens</name>
    <dbReference type="NCBI Taxonomy" id="1938339"/>
    <lineage>
        <taxon>Bacteria</taxon>
        <taxon>Pseudomonadati</taxon>
        <taxon>Pseudomonadota</taxon>
        <taxon>Gammaproteobacteria</taxon>
        <taxon>Alteromonadales</taxon>
        <taxon>Alteromonadaceae</taxon>
        <taxon>Alteromonas/Salinimonas group</taxon>
        <taxon>Alteromonas</taxon>
    </lineage>
</organism>
<comment type="caution">
    <text evidence="8">Lacks conserved residue(s) required for the propagation of feature annotation.</text>
</comment>
<evidence type="ECO:0000256" key="7">
    <source>
        <dbReference type="ARBA" id="ARBA00023136"/>
    </source>
</evidence>
<comment type="cofactor">
    <cofactor evidence="8">
        <name>heme b</name>
        <dbReference type="ChEBI" id="CHEBI:60344"/>
    </cofactor>
    <text evidence="8">Binds 1 heme b (iron(II)-protoporphyrin IX) group per subunit.</text>
</comment>
<keyword evidence="8" id="KW-0285">Flavoprotein</keyword>
<evidence type="ECO:0000256" key="6">
    <source>
        <dbReference type="ARBA" id="ARBA00023004"/>
    </source>
</evidence>
<keyword evidence="6 8" id="KW-0408">Iron</keyword>
<keyword evidence="3 8" id="KW-0349">Heme</keyword>
<accession>A0A3D8MAU6</accession>
<dbReference type="AlphaFoldDB" id="A0A3D8MAU6"/>
<evidence type="ECO:0000256" key="8">
    <source>
        <dbReference type="HAMAP-Rule" id="MF_01207"/>
    </source>
</evidence>
<dbReference type="GO" id="GO:0046872">
    <property type="term" value="F:metal ion binding"/>
    <property type="evidence" value="ECO:0007669"/>
    <property type="project" value="UniProtKB-KW"/>
</dbReference>
<name>A0A3D8MAU6_9ALTE</name>
<protein>
    <recommendedName>
        <fullName evidence="8">Protein-methionine-sulfoxide reductase heme-binding subunit MsrQ</fullName>
    </recommendedName>
    <alternativeName>
        <fullName evidence="8">Flavocytochrome MsrQ</fullName>
    </alternativeName>
</protein>
<feature type="transmembrane region" description="Helical" evidence="8">
    <location>
        <begin position="157"/>
        <end position="174"/>
    </location>
</feature>
<dbReference type="InterPro" id="IPR022837">
    <property type="entry name" value="MsrQ-like"/>
</dbReference>
<dbReference type="GO" id="GO:0030091">
    <property type="term" value="P:protein repair"/>
    <property type="evidence" value="ECO:0007669"/>
    <property type="project" value="UniProtKB-UniRule"/>
</dbReference>
<feature type="transmembrane region" description="Helical" evidence="8">
    <location>
        <begin position="84"/>
        <end position="104"/>
    </location>
</feature>
<keyword evidence="7 8" id="KW-0472">Membrane</keyword>
<dbReference type="GO" id="GO:0005886">
    <property type="term" value="C:plasma membrane"/>
    <property type="evidence" value="ECO:0007669"/>
    <property type="project" value="UniProtKB-SubCell"/>
</dbReference>
<dbReference type="PANTHER" id="PTHR36964:SF1">
    <property type="entry name" value="PROTEIN-METHIONINE-SULFOXIDE REDUCTASE HEME-BINDING SUBUNIT MSRQ"/>
    <property type="match status" value="1"/>
</dbReference>
<proteinExistence type="inferred from homology"/>
<evidence type="ECO:0000259" key="9">
    <source>
        <dbReference type="Pfam" id="PF01794"/>
    </source>
</evidence>
<comment type="subunit">
    <text evidence="8">Heterodimer of a catalytic subunit (MsrP) and a heme-binding subunit (MsrQ).</text>
</comment>
<evidence type="ECO:0000256" key="1">
    <source>
        <dbReference type="ARBA" id="ARBA00004141"/>
    </source>
</evidence>
<keyword evidence="4 8" id="KW-0812">Transmembrane</keyword>
<dbReference type="GO" id="GO:0020037">
    <property type="term" value="F:heme binding"/>
    <property type="evidence" value="ECO:0007669"/>
    <property type="project" value="UniProtKB-UniRule"/>
</dbReference>
<comment type="subcellular location">
    <subcellularLocation>
        <location evidence="8">Cell membrane</location>
        <topology evidence="8">Multi-pass membrane protein</topology>
    </subcellularLocation>
    <subcellularLocation>
        <location evidence="1">Membrane</location>
        <topology evidence="1">Multi-pass membrane protein</topology>
    </subcellularLocation>
</comment>
<evidence type="ECO:0000256" key="2">
    <source>
        <dbReference type="ARBA" id="ARBA00022448"/>
    </source>
</evidence>
<evidence type="ECO:0000313" key="11">
    <source>
        <dbReference type="Proteomes" id="UP000256561"/>
    </source>
</evidence>
<keyword evidence="5 8" id="KW-1133">Transmembrane helix</keyword>
<comment type="cofactor">
    <cofactor evidence="8">
        <name>FMN</name>
        <dbReference type="ChEBI" id="CHEBI:58210"/>
    </cofactor>
    <text evidence="8">Binds 1 FMN per subunit.</text>
</comment>
<dbReference type="Pfam" id="PF01794">
    <property type="entry name" value="Ferric_reduct"/>
    <property type="match status" value="1"/>
</dbReference>
<sequence>MNRLFVRPIRLSRWQVVTLKTAIHVLCLGYLITVFSLAILDRLGADPVESLLHATGLGSINLLMVTLCISPLAQRLPCGDLIRCRRLVGLYCFSYALAHFAAYLLFELQLDWTLLTSEIIERPYITVGFTALMLLLVLAATSPNAIQRRLRHRWQTVHNFVYLCAALGLLHYTWSLKTLWGNPLFYWAGFVLLMSQRKSKLAAWSKSVGTLFSPRASSEKS</sequence>
<comment type="caution">
    <text evidence="10">The sequence shown here is derived from an EMBL/GenBank/DDBJ whole genome shotgun (WGS) entry which is preliminary data.</text>
</comment>
<feature type="transmembrane region" description="Helical" evidence="8">
    <location>
        <begin position="124"/>
        <end position="145"/>
    </location>
</feature>
<dbReference type="InterPro" id="IPR013130">
    <property type="entry name" value="Fe3_Rdtase_TM_dom"/>
</dbReference>
<keyword evidence="8" id="KW-0288">FMN</keyword>
<evidence type="ECO:0000256" key="3">
    <source>
        <dbReference type="ARBA" id="ARBA00022617"/>
    </source>
</evidence>
<keyword evidence="2 8" id="KW-0813">Transport</keyword>
<dbReference type="OrthoDB" id="9788328at2"/>
<feature type="transmembrane region" description="Helical" evidence="8">
    <location>
        <begin position="52"/>
        <end position="72"/>
    </location>
</feature>
<dbReference type="Proteomes" id="UP000256561">
    <property type="component" value="Unassembled WGS sequence"/>
</dbReference>
<dbReference type="GO" id="GO:0010181">
    <property type="term" value="F:FMN binding"/>
    <property type="evidence" value="ECO:0007669"/>
    <property type="project" value="UniProtKB-UniRule"/>
</dbReference>
<dbReference type="GO" id="GO:0016679">
    <property type="term" value="F:oxidoreductase activity, acting on diphenols and related substances as donors"/>
    <property type="evidence" value="ECO:0007669"/>
    <property type="project" value="TreeGrafter"/>
</dbReference>
<keyword evidence="8" id="KW-0249">Electron transport</keyword>
<evidence type="ECO:0000256" key="5">
    <source>
        <dbReference type="ARBA" id="ARBA00022989"/>
    </source>
</evidence>
<evidence type="ECO:0000256" key="4">
    <source>
        <dbReference type="ARBA" id="ARBA00022692"/>
    </source>
</evidence>
<keyword evidence="8" id="KW-0479">Metal-binding</keyword>
<feature type="transmembrane region" description="Helical" evidence="8">
    <location>
        <begin position="21"/>
        <end position="40"/>
    </location>
</feature>
<keyword evidence="8" id="KW-1003">Cell membrane</keyword>
<dbReference type="EMBL" id="QRHA01000003">
    <property type="protein sequence ID" value="RDV27410.1"/>
    <property type="molecule type" value="Genomic_DNA"/>
</dbReference>
<comment type="function">
    <text evidence="8">Part of the MsrPQ system that repairs oxidized periplasmic proteins containing methionine sulfoxide residues (Met-O), using respiratory chain electrons. Thus protects these proteins from oxidative-stress damage caused by reactive species of oxygen and chlorine generated by the host defense mechanisms. MsrPQ is essential for the maintenance of envelope integrity under bleach stress, rescuing a wide series of structurally unrelated periplasmic proteins from methionine oxidation. MsrQ provides electrons for reduction to the reductase catalytic subunit MsrP, using the quinone pool of the respiratory chain.</text>
</comment>
<reference evidence="11" key="1">
    <citation type="submission" date="2018-08" db="EMBL/GenBank/DDBJ databases">
        <authorList>
            <person name="Zhang J."/>
            <person name="Du Z.-J."/>
        </authorList>
    </citation>
    <scope>NUCLEOTIDE SEQUENCE [LARGE SCALE GENOMIC DNA]</scope>
    <source>
        <strain evidence="11">KCTC 52655</strain>
    </source>
</reference>
<gene>
    <name evidence="8" type="primary">msrQ</name>
    <name evidence="10" type="ORF">DXV75_05100</name>
</gene>